<evidence type="ECO:0000259" key="8">
    <source>
        <dbReference type="Pfam" id="PF00296"/>
    </source>
</evidence>
<dbReference type="GO" id="GO:0004497">
    <property type="term" value="F:monooxygenase activity"/>
    <property type="evidence" value="ECO:0007669"/>
    <property type="project" value="UniProtKB-KW"/>
</dbReference>
<keyword evidence="3" id="KW-0560">Oxidoreductase</keyword>
<accession>A0A1I4Q6W8</accession>
<dbReference type="PIRSF" id="PIRSF000337">
    <property type="entry name" value="NTA_MOA"/>
    <property type="match status" value="1"/>
</dbReference>
<dbReference type="PANTHER" id="PTHR30011:SF16">
    <property type="entry name" value="C2H2 FINGER DOMAIN TRANSCRIPTION FACTOR (EUROFUNG)-RELATED"/>
    <property type="match status" value="1"/>
</dbReference>
<sequence length="466" mass="49858">MAPAPKSHVFPEAARIACRDHLSVPAMTGGRPRRLKTLVGAANVVAASNDGDPTIGVKRAVELARKAEAETITGLFTADLLQIDPAGLAGTAGAQEPLIALAALSQATSRIGLVATVSTSFHHPYNLARQIGTLDHVSGGRAAWNAVTSSVGEENFGQALPGPEARYARAAEFIAVVNALFDANEQDAAHRKGSGAIAVDPAKFHRIDHRGEHFAVAGPLNIPPLPQGRPVLFQAGQSEAGVSVGARYAEIVYTAQPTLEGAVAFATELRRRATAYGRGEALPRVMNSFHAVIGESEADVARRLREKHARIDYEQGRLKLADMLGGQVDLAGLPLDAPLPAALLPEVESINRRRGRVEIFRRYARQGLTLRALIIEAQETGHWSVAGTPEQLADAIEERFRAGAVDVLTLHGLGNPDQEDLLLNGLLPELRRRALIDTDYIGDDFRSNLELPPLPEPATRPRARLA</sequence>
<evidence type="ECO:0000256" key="2">
    <source>
        <dbReference type="ARBA" id="ARBA00022643"/>
    </source>
</evidence>
<comment type="similarity">
    <text evidence="5">Belongs to the NtaA/SnaA/DszA monooxygenase family.</text>
</comment>
<proteinExistence type="inferred from homology"/>
<dbReference type="PANTHER" id="PTHR30011">
    <property type="entry name" value="ALKANESULFONATE MONOOXYGENASE-RELATED"/>
    <property type="match status" value="1"/>
</dbReference>
<dbReference type="Gene3D" id="3.20.20.30">
    <property type="entry name" value="Luciferase-like domain"/>
    <property type="match status" value="1"/>
</dbReference>
<dbReference type="InterPro" id="IPR011251">
    <property type="entry name" value="Luciferase-like_dom"/>
</dbReference>
<evidence type="ECO:0000256" key="3">
    <source>
        <dbReference type="ARBA" id="ARBA00023002"/>
    </source>
</evidence>
<reference evidence="10" key="1">
    <citation type="submission" date="2016-10" db="EMBL/GenBank/DDBJ databases">
        <authorList>
            <person name="Varghese N."/>
            <person name="Submissions S."/>
        </authorList>
    </citation>
    <scope>NUCLEOTIDE SEQUENCE [LARGE SCALE GENOMIC DNA]</scope>
    <source>
        <strain evidence="10">BL36</strain>
    </source>
</reference>
<dbReference type="EMBL" id="FOTK01000028">
    <property type="protein sequence ID" value="SFM35794.1"/>
    <property type="molecule type" value="Genomic_DNA"/>
</dbReference>
<feature type="binding site" evidence="6">
    <location>
        <position position="116"/>
    </location>
    <ligand>
        <name>FMN</name>
        <dbReference type="ChEBI" id="CHEBI:58210"/>
    </ligand>
</feature>
<evidence type="ECO:0000256" key="5">
    <source>
        <dbReference type="ARBA" id="ARBA00033748"/>
    </source>
</evidence>
<organism evidence="9 10">
    <name type="scientific">Methylobacterium pseudosasicola</name>
    <dbReference type="NCBI Taxonomy" id="582667"/>
    <lineage>
        <taxon>Bacteria</taxon>
        <taxon>Pseudomonadati</taxon>
        <taxon>Pseudomonadota</taxon>
        <taxon>Alphaproteobacteria</taxon>
        <taxon>Hyphomicrobiales</taxon>
        <taxon>Methylobacteriaceae</taxon>
        <taxon>Methylobacterium</taxon>
    </lineage>
</organism>
<dbReference type="InterPro" id="IPR016215">
    <property type="entry name" value="NTA_MOA"/>
</dbReference>
<feature type="domain" description="Luciferase-like" evidence="8">
    <location>
        <begin position="53"/>
        <end position="404"/>
    </location>
</feature>
<evidence type="ECO:0000256" key="7">
    <source>
        <dbReference type="SAM" id="MobiDB-lite"/>
    </source>
</evidence>
<gene>
    <name evidence="9" type="ORF">SAMN05192568_102861</name>
</gene>
<dbReference type="AlphaFoldDB" id="A0A1I4Q6W8"/>
<dbReference type="Proteomes" id="UP000199048">
    <property type="component" value="Unassembled WGS sequence"/>
</dbReference>
<dbReference type="STRING" id="582667.SAMN05192568_102861"/>
<feature type="binding site" evidence="6">
    <location>
        <position position="238"/>
    </location>
    <ligand>
        <name>FMN</name>
        <dbReference type="ChEBI" id="CHEBI:58210"/>
    </ligand>
</feature>
<feature type="region of interest" description="Disordered" evidence="7">
    <location>
        <begin position="447"/>
        <end position="466"/>
    </location>
</feature>
<dbReference type="InterPro" id="IPR051260">
    <property type="entry name" value="Diverse_substr_monoxygenases"/>
</dbReference>
<protein>
    <submittedName>
        <fullName evidence="9">FMN-dependent oxidoreductase, nitrilotriacetate monooxygenase family</fullName>
    </submittedName>
</protein>
<dbReference type="SUPFAM" id="SSF51679">
    <property type="entry name" value="Bacterial luciferase-like"/>
    <property type="match status" value="1"/>
</dbReference>
<evidence type="ECO:0000313" key="10">
    <source>
        <dbReference type="Proteomes" id="UP000199048"/>
    </source>
</evidence>
<keyword evidence="2 6" id="KW-0288">FMN</keyword>
<feature type="binding site" evidence="6">
    <location>
        <position position="79"/>
    </location>
    <ligand>
        <name>FMN</name>
        <dbReference type="ChEBI" id="CHEBI:58210"/>
    </ligand>
</feature>
<evidence type="ECO:0000256" key="1">
    <source>
        <dbReference type="ARBA" id="ARBA00022630"/>
    </source>
</evidence>
<feature type="binding site" evidence="6">
    <location>
        <position position="167"/>
    </location>
    <ligand>
        <name>FMN</name>
        <dbReference type="ChEBI" id="CHEBI:58210"/>
    </ligand>
</feature>
<dbReference type="GO" id="GO:0016705">
    <property type="term" value="F:oxidoreductase activity, acting on paired donors, with incorporation or reduction of molecular oxygen"/>
    <property type="evidence" value="ECO:0007669"/>
    <property type="project" value="InterPro"/>
</dbReference>
<keyword evidence="4 9" id="KW-0503">Monooxygenase</keyword>
<evidence type="ECO:0000256" key="4">
    <source>
        <dbReference type="ARBA" id="ARBA00023033"/>
    </source>
</evidence>
<evidence type="ECO:0000313" key="9">
    <source>
        <dbReference type="EMBL" id="SFM35794.1"/>
    </source>
</evidence>
<evidence type="ECO:0000256" key="6">
    <source>
        <dbReference type="PIRSR" id="PIRSR000337-1"/>
    </source>
</evidence>
<keyword evidence="10" id="KW-1185">Reference proteome</keyword>
<name>A0A1I4Q6W8_9HYPH</name>
<keyword evidence="1 6" id="KW-0285">Flavoprotein</keyword>
<dbReference type="NCBIfam" id="TIGR03860">
    <property type="entry name" value="FMN_nitrolo"/>
    <property type="match status" value="1"/>
</dbReference>
<dbReference type="InterPro" id="IPR036661">
    <property type="entry name" value="Luciferase-like_sf"/>
</dbReference>
<dbReference type="Pfam" id="PF00296">
    <property type="entry name" value="Bac_luciferase"/>
    <property type="match status" value="1"/>
</dbReference>